<dbReference type="GeneID" id="79841853"/>
<dbReference type="PANTHER" id="PTHR30508">
    <property type="entry name" value="FES CLUSTER ASSEMBLY PROTEIN SUF"/>
    <property type="match status" value="1"/>
</dbReference>
<evidence type="ECO:0000256" key="1">
    <source>
        <dbReference type="ARBA" id="ARBA00043967"/>
    </source>
</evidence>
<comment type="caution">
    <text evidence="3">The sequence shown here is derived from an EMBL/GenBank/DDBJ whole genome shotgun (WGS) entry which is preliminary data.</text>
</comment>
<dbReference type="AlphaFoldDB" id="A0A135YWW3"/>
<accession>A0A135YWW3</accession>
<dbReference type="InterPro" id="IPR055346">
    <property type="entry name" value="Fe-S_cluster_assembly_SufBD"/>
</dbReference>
<dbReference type="Proteomes" id="UP000070326">
    <property type="component" value="Unassembled WGS sequence"/>
</dbReference>
<comment type="similarity">
    <text evidence="1">Belongs to the iron-sulfur cluster assembly SufBD family.</text>
</comment>
<dbReference type="PATRIC" id="fig|1261.5.peg.491"/>
<reference evidence="3 4" key="1">
    <citation type="submission" date="2016-02" db="EMBL/GenBank/DDBJ databases">
        <authorList>
            <person name="Wen L."/>
            <person name="He K."/>
            <person name="Yang H."/>
        </authorList>
    </citation>
    <scope>NUCLEOTIDE SEQUENCE [LARGE SCALE GENOMIC DNA]</scope>
    <source>
        <strain evidence="3 4">MJR8628A</strain>
    </source>
</reference>
<proteinExistence type="inferred from homology"/>
<dbReference type="EMBL" id="LSQZ01000016">
    <property type="protein sequence ID" value="KXI13886.1"/>
    <property type="molecule type" value="Genomic_DNA"/>
</dbReference>
<dbReference type="Pfam" id="PF01458">
    <property type="entry name" value="SUFBD_core"/>
    <property type="match status" value="1"/>
</dbReference>
<evidence type="ECO:0000259" key="2">
    <source>
        <dbReference type="Pfam" id="PF01458"/>
    </source>
</evidence>
<evidence type="ECO:0000313" key="3">
    <source>
        <dbReference type="EMBL" id="KXI13886.1"/>
    </source>
</evidence>
<dbReference type="RefSeq" id="WP_002842539.1">
    <property type="nucleotide sequence ID" value="NZ_CAMPYD010000008.1"/>
</dbReference>
<gene>
    <name evidence="3" type="ORF">HMPREF3195_00484</name>
</gene>
<protein>
    <submittedName>
        <fullName evidence="3">SufB/sufD domain protein</fullName>
    </submittedName>
</protein>
<feature type="domain" description="SUF system FeS cluster assembly SufBD core" evidence="2">
    <location>
        <begin position="31"/>
        <end position="249"/>
    </location>
</feature>
<dbReference type="InterPro" id="IPR000825">
    <property type="entry name" value="SUF_FeS_clus_asmbl_SufBD_core"/>
</dbReference>
<sequence length="276" mass="30851">MIANTLPLITWRWLKVNDSIIELPEVKDQVHNIVAEEGDNISTLFDINELSSENKARHTKINIEAKKGSNVDLYYVARCTDEEKALTDIVADVAEDACVNFIQVEAGAHQAITNYTANLNGKKSQTNVESVYFVNKDKKLDINYIINHIGEETNSNLLINGALKDQAKKAFRGTIDFKRGSKLSKGAEEEYATLLDEGVRNIAVPVLLCQEDDVEGLHAASAGKIDQDILFYIMSRGLDIDSAKKMIVETKLAPTIHKLPNKELSESVWKHIEERI</sequence>
<evidence type="ECO:0000313" key="4">
    <source>
        <dbReference type="Proteomes" id="UP000070326"/>
    </source>
</evidence>
<dbReference type="STRING" id="1261.HMPREF3195_00484"/>
<dbReference type="PANTHER" id="PTHR30508:SF1">
    <property type="entry name" value="UPF0051 PROTEIN ABCI8, CHLOROPLASTIC-RELATED"/>
    <property type="match status" value="1"/>
</dbReference>
<dbReference type="SUPFAM" id="SSF101960">
    <property type="entry name" value="Stabilizer of iron transporter SufD"/>
    <property type="match status" value="1"/>
</dbReference>
<name>A0A135YWW3_9FIRM</name>
<organism evidence="3 4">
    <name type="scientific">Peptostreptococcus anaerobius</name>
    <dbReference type="NCBI Taxonomy" id="1261"/>
    <lineage>
        <taxon>Bacteria</taxon>
        <taxon>Bacillati</taxon>
        <taxon>Bacillota</taxon>
        <taxon>Clostridia</taxon>
        <taxon>Peptostreptococcales</taxon>
        <taxon>Peptostreptococcaceae</taxon>
        <taxon>Peptostreptococcus</taxon>
    </lineage>
</organism>
<dbReference type="eggNOG" id="COG0719">
    <property type="taxonomic scope" value="Bacteria"/>
</dbReference>
<dbReference type="GO" id="GO:0016226">
    <property type="term" value="P:iron-sulfur cluster assembly"/>
    <property type="evidence" value="ECO:0007669"/>
    <property type="project" value="InterPro"/>
</dbReference>
<dbReference type="InterPro" id="IPR037284">
    <property type="entry name" value="SUF_FeS_clus_asmbl_SufBD_sf"/>
</dbReference>